<reference evidence="2 3" key="1">
    <citation type="submission" date="2023-03" db="EMBL/GenBank/DDBJ databases">
        <title>Genome sequence of Microbacterium sp. KACC 23027.</title>
        <authorList>
            <person name="Kim S."/>
            <person name="Heo J."/>
            <person name="Kwon S.-W."/>
        </authorList>
    </citation>
    <scope>NUCLEOTIDE SEQUENCE [LARGE SCALE GENOMIC DNA]</scope>
    <source>
        <strain evidence="2 3">KACC 23027</strain>
    </source>
</reference>
<dbReference type="NCBIfam" id="TIGR04027">
    <property type="entry name" value="LLM_KPN_01858"/>
    <property type="match status" value="1"/>
</dbReference>
<dbReference type="RefSeq" id="WP_275277133.1">
    <property type="nucleotide sequence ID" value="NZ_CP119108.1"/>
</dbReference>
<evidence type="ECO:0000313" key="2">
    <source>
        <dbReference type="EMBL" id="WEG07794.1"/>
    </source>
</evidence>
<feature type="domain" description="Luciferase-like" evidence="1">
    <location>
        <begin position="19"/>
        <end position="247"/>
    </location>
</feature>
<dbReference type="EMBL" id="CP119108">
    <property type="protein sequence ID" value="WEG07794.1"/>
    <property type="molecule type" value="Genomic_DNA"/>
</dbReference>
<sequence length="338" mass="35881">MPRSVRPRLGFFTRVLEEATAADRFRFAVEQIVAAERAGFDTAWVAQHHFDREEGGLPSPFVLLAYASAYTERIVLGTGVVALPLEDPVRVAEDAAVLARLSGGRLELGLGSGQPDASFAAFGRDAATRRTVYAEHLRRLSDALAGRPLTAEGAALYPAAPELGAALWEATFSREGAARIGAVGHGLMLSRTQPREAGTLADAQSPIVRAYLDALPPHVTPRVFASRTVFATDDRITARALAERALERAVPLAARAGIAVPEGVSTAEALALLDVHVGTPADLVHALTADSVLAEATDIVFQAHPVDPPHELVLRSIHLIANEIAPALGWQRSRFAAA</sequence>
<evidence type="ECO:0000259" key="1">
    <source>
        <dbReference type="Pfam" id="PF00296"/>
    </source>
</evidence>
<accession>A0ABY8BUE4</accession>
<dbReference type="SUPFAM" id="SSF51679">
    <property type="entry name" value="Bacterial luciferase-like"/>
    <property type="match status" value="1"/>
</dbReference>
<organism evidence="2 3">
    <name type="scientific">Microbacterium horticulturae</name>
    <dbReference type="NCBI Taxonomy" id="3028316"/>
    <lineage>
        <taxon>Bacteria</taxon>
        <taxon>Bacillati</taxon>
        <taxon>Actinomycetota</taxon>
        <taxon>Actinomycetes</taxon>
        <taxon>Micrococcales</taxon>
        <taxon>Microbacteriaceae</taxon>
        <taxon>Microbacterium</taxon>
    </lineage>
</organism>
<evidence type="ECO:0000313" key="3">
    <source>
        <dbReference type="Proteomes" id="UP001214553"/>
    </source>
</evidence>
<protein>
    <submittedName>
        <fullName evidence="2">FMN-dependent luciferase-like monooxygenase</fullName>
    </submittedName>
</protein>
<dbReference type="Proteomes" id="UP001214553">
    <property type="component" value="Chromosome"/>
</dbReference>
<dbReference type="InterPro" id="IPR036661">
    <property type="entry name" value="Luciferase-like_sf"/>
</dbReference>
<name>A0ABY8BUE4_9MICO</name>
<proteinExistence type="predicted"/>
<dbReference type="InterPro" id="IPR050766">
    <property type="entry name" value="Bact_Lucif_Oxidored"/>
</dbReference>
<dbReference type="PANTHER" id="PTHR30137">
    <property type="entry name" value="LUCIFERASE-LIKE MONOOXYGENASE"/>
    <property type="match status" value="1"/>
</dbReference>
<dbReference type="InterPro" id="IPR024003">
    <property type="entry name" value="Luciferase-like_KPN01858"/>
</dbReference>
<dbReference type="Pfam" id="PF00296">
    <property type="entry name" value="Bac_luciferase"/>
    <property type="match status" value="1"/>
</dbReference>
<keyword evidence="3" id="KW-1185">Reference proteome</keyword>
<dbReference type="InterPro" id="IPR011251">
    <property type="entry name" value="Luciferase-like_dom"/>
</dbReference>
<dbReference type="PANTHER" id="PTHR30137:SF15">
    <property type="entry name" value="BLL6902 PROTEIN"/>
    <property type="match status" value="1"/>
</dbReference>
<dbReference type="Gene3D" id="3.20.20.30">
    <property type="entry name" value="Luciferase-like domain"/>
    <property type="match status" value="1"/>
</dbReference>
<gene>
    <name evidence="2" type="ORF">PU630_11110</name>
</gene>